<dbReference type="InterPro" id="IPR013324">
    <property type="entry name" value="RNA_pol_sigma_r3/r4-like"/>
</dbReference>
<evidence type="ECO:0000313" key="6">
    <source>
        <dbReference type="EMBL" id="NEC91584.1"/>
    </source>
</evidence>
<evidence type="ECO:0000256" key="2">
    <source>
        <dbReference type="ARBA" id="ARBA00023015"/>
    </source>
</evidence>
<keyword evidence="4" id="KW-0804">Transcription</keyword>
<proteinExistence type="inferred from homology"/>
<organism evidence="6">
    <name type="scientific">Streptomyces sp. SID12501</name>
    <dbReference type="NCBI Taxonomy" id="2706042"/>
    <lineage>
        <taxon>Bacteria</taxon>
        <taxon>Bacillati</taxon>
        <taxon>Actinomycetota</taxon>
        <taxon>Actinomycetes</taxon>
        <taxon>Kitasatosporales</taxon>
        <taxon>Streptomycetaceae</taxon>
        <taxon>Streptomyces</taxon>
    </lineage>
</organism>
<keyword evidence="3" id="KW-0731">Sigma factor</keyword>
<evidence type="ECO:0000256" key="4">
    <source>
        <dbReference type="ARBA" id="ARBA00023163"/>
    </source>
</evidence>
<dbReference type="InterPro" id="IPR036388">
    <property type="entry name" value="WH-like_DNA-bd_sf"/>
</dbReference>
<dbReference type="Gene3D" id="1.10.10.10">
    <property type="entry name" value="Winged helix-like DNA-binding domain superfamily/Winged helix DNA-binding domain"/>
    <property type="match status" value="1"/>
</dbReference>
<dbReference type="InterPro" id="IPR013249">
    <property type="entry name" value="RNA_pol_sigma70_r4_t2"/>
</dbReference>
<dbReference type="SUPFAM" id="SSF88659">
    <property type="entry name" value="Sigma3 and sigma4 domains of RNA polymerase sigma factors"/>
    <property type="match status" value="1"/>
</dbReference>
<evidence type="ECO:0000256" key="3">
    <source>
        <dbReference type="ARBA" id="ARBA00023082"/>
    </source>
</evidence>
<dbReference type="GO" id="GO:0016987">
    <property type="term" value="F:sigma factor activity"/>
    <property type="evidence" value="ECO:0007669"/>
    <property type="project" value="UniProtKB-KW"/>
</dbReference>
<keyword evidence="2" id="KW-0805">Transcription regulation</keyword>
<evidence type="ECO:0000256" key="1">
    <source>
        <dbReference type="ARBA" id="ARBA00010641"/>
    </source>
</evidence>
<dbReference type="Pfam" id="PF08281">
    <property type="entry name" value="Sigma70_r4_2"/>
    <property type="match status" value="1"/>
</dbReference>
<reference evidence="6" key="1">
    <citation type="submission" date="2020-01" db="EMBL/GenBank/DDBJ databases">
        <title>Insect and environment-associated Actinomycetes.</title>
        <authorList>
            <person name="Currrie C."/>
            <person name="Chevrette M."/>
            <person name="Carlson C."/>
            <person name="Stubbendieck R."/>
            <person name="Wendt-Pienkowski E."/>
        </authorList>
    </citation>
    <scope>NUCLEOTIDE SEQUENCE</scope>
    <source>
        <strain evidence="6">SID12501</strain>
    </source>
</reference>
<dbReference type="GO" id="GO:0003677">
    <property type="term" value="F:DNA binding"/>
    <property type="evidence" value="ECO:0007669"/>
    <property type="project" value="InterPro"/>
</dbReference>
<dbReference type="EMBL" id="JAAGLU010000045">
    <property type="protein sequence ID" value="NEC91584.1"/>
    <property type="molecule type" value="Genomic_DNA"/>
</dbReference>
<sequence>MAVLALSYWEDLNVTNTADLLGMRVGTVKSHTARGIAAMTAGMREERV</sequence>
<protein>
    <recommendedName>
        <fullName evidence="5">RNA polymerase sigma factor 70 region 4 type 2 domain-containing protein</fullName>
    </recommendedName>
</protein>
<feature type="domain" description="RNA polymerase sigma factor 70 region 4 type 2" evidence="5">
    <location>
        <begin position="2"/>
        <end position="39"/>
    </location>
</feature>
<dbReference type="RefSeq" id="WP_164322572.1">
    <property type="nucleotide sequence ID" value="NZ_JAAGLU010000045.1"/>
</dbReference>
<comment type="caution">
    <text evidence="6">The sequence shown here is derived from an EMBL/GenBank/DDBJ whole genome shotgun (WGS) entry which is preliminary data.</text>
</comment>
<name>A0A6B3C591_9ACTN</name>
<accession>A0A6B3C591</accession>
<gene>
    <name evidence="6" type="ORF">G3I71_38600</name>
</gene>
<dbReference type="AlphaFoldDB" id="A0A6B3C591"/>
<dbReference type="GO" id="GO:0006352">
    <property type="term" value="P:DNA-templated transcription initiation"/>
    <property type="evidence" value="ECO:0007669"/>
    <property type="project" value="InterPro"/>
</dbReference>
<comment type="similarity">
    <text evidence="1">Belongs to the sigma-70 factor family. ECF subfamily.</text>
</comment>
<evidence type="ECO:0000259" key="5">
    <source>
        <dbReference type="Pfam" id="PF08281"/>
    </source>
</evidence>